<feature type="domain" description="Big-1" evidence="3">
    <location>
        <begin position="4592"/>
        <end position="4688"/>
    </location>
</feature>
<feature type="domain" description="Big-1" evidence="3">
    <location>
        <begin position="2883"/>
        <end position="2980"/>
    </location>
</feature>
<feature type="domain" description="Big-1" evidence="3">
    <location>
        <begin position="3844"/>
        <end position="3941"/>
    </location>
</feature>
<feature type="domain" description="Big-1" evidence="3">
    <location>
        <begin position="3951"/>
        <end position="4048"/>
    </location>
</feature>
<feature type="domain" description="Big-1" evidence="3">
    <location>
        <begin position="3097"/>
        <end position="3193"/>
    </location>
</feature>
<dbReference type="InterPro" id="IPR051715">
    <property type="entry name" value="Intimin-Invasin_domain"/>
</dbReference>
<feature type="transmembrane region" description="Helical" evidence="2">
    <location>
        <begin position="18"/>
        <end position="38"/>
    </location>
</feature>
<reference evidence="4 5" key="1">
    <citation type="submission" date="2020-02" db="EMBL/GenBank/DDBJ databases">
        <title>Sequencing the genomes of 1000 actinobacteria strains.</title>
        <authorList>
            <person name="Klenk H.-P."/>
        </authorList>
    </citation>
    <scope>NUCLEOTIDE SEQUENCE [LARGE SCALE GENOMIC DNA]</scope>
    <source>
        <strain evidence="4 5">DSM 27960</strain>
    </source>
</reference>
<dbReference type="InterPro" id="IPR006626">
    <property type="entry name" value="PbH1"/>
</dbReference>
<dbReference type="GO" id="GO:0005975">
    <property type="term" value="P:carbohydrate metabolic process"/>
    <property type="evidence" value="ECO:0007669"/>
    <property type="project" value="UniProtKB-ARBA"/>
</dbReference>
<feature type="domain" description="Big-1" evidence="3">
    <location>
        <begin position="1056"/>
        <end position="1150"/>
    </location>
</feature>
<dbReference type="InterPro" id="IPR015217">
    <property type="entry name" value="Invasin_dom_3"/>
</dbReference>
<sequence length="5324" mass="520166">MMTALSAADLGTRDTRGIVARVLAALVTLSLLVAGLVVTDTTSASANVVLDNGYDKTFYITDTRIIPDANPGDGICATASTYGSTCTMLAAAQETNALFDADNSKRYLIAPTPVATAAQLAAGTGGIRQANGTYANDGSICMYNQPYCPNNTPAGNFTGMINGGTEMQNIMGGYTDGDTGVNFWFKGNVVIDLQKRIGSTPYGDSMYNGSVFGFSGSNQVLRNFANVYGSESAIYVGKTAKNFLLENGSIANSPLAGGLSIATERPIVVIGGAENVTINNVEVNSQWRGAAVSVLPQNAAPTTQINGLNITNSKFSQSNAYSSGADDTGGAFGTWYVNSANASARVKNLVMTGNTMVESRGHLENYSDAGTWISTGNRAYNTPASRIILDGALIQDNTFVQNVTPTYNPGYLRAVAIYANTTTSAGVVIANNRVVNNQAAWSPGSAAFYVQGPTGTAVNNTYVTIRDNNIAGWNRGTNIGEVILADSGTGARVSAVRNTMLNIGGFTTNATYETANGTNQNQVNNDDANNNVRTVFPSAAVVPDEPEACRIDVTVQPPVAGGTQPTYPVLVDAYIGGNKGLGQYLGRVKIGSAAELAKTVTFWYTGAGDGALLRLQSVDAEGKSSMISRTVNAAGPDRCGPALWIQQGISQADPTFDRKIVFDVMSSEAIQGGLTAAAFEFSGTAKGQQVVSITPVDSNPATNTRWTVVTKANSTGTVVPTIKAGTVKDLVGNLNAGASNTMGSPDPVDPTIKRAPVNFAGAVDADEILGTDVRDLDHSVLYNSPLALTAPADLKLSVTEPGGTAALDGTYRVENVAVDDQGRVKKAPQDTLVLEQSWSNLVPDPALPNPGQAANALAKTLANNPAINATSPTMTTLDRFVDIKTQAIDNLVVDGTRHVALSTAVVSTDEEFAGLLLEDLDVSVLDNDQPVAASSVLAVQTNNVLATGQLKNVLTATVKNADGALVSNAPVTFNVPANTSWVGADGIPGTADDVVGGDGVQAVVATNASGVATIELVSITAGAYPIHAYVNGNQEISGSPKTVSFTRVPIDLTSANTNFTVSTGGVVADGASTHEITVSLRDNIGNPATGWAASLAAAAAPNSGVTVSAFAATATPGLYSATVKSTVSGNKTVTVTVTDDASVAHSLTMLVGGNNVASFTAGTPEVGAGKSTVSIDDNNNRVANGVASHTVTTVLKDANNNPVTGAAASLSATIADNANAAVVAGSFVETSTPGVYTVQVTSTEAGAQRVTVSFDGTLDIGTVVANYAAGAVDLDNPGTTYTVSTGDKTVGTGSHTVTVTLADEFGNPVSGQSAQLVSATASNLGTGTVSGFTETSTAGTYTATVTSTIAGAKPMTAQLTGQAITLAGNGDAQFVSAGVDLGNSATHYSVSTGDVSVDGGSHSVTVTLADEFGNPVSGKDALLTASNTGSLGTGSISAFTESATAGTYTATVTSSVSGGKTITATLDGDDVTLSGNDVASFTAGGVDPSNAGTTYSVSTGDQTVGSGEHTVTVTLADANGNPVSGQEDGLTASTLDSLGTGEIADFFETSTAGTYTAAVTSTVAGAKQITAAFGADEITLDGNDVATFISAGVDLGNASTNYSVSTGDQPVGTGTHVVLVKLADAFGNPVSGKAAELSAAAAEDLGTGTITDFTELSPAGTYSATITSTVAGGKTVEVTLGAADVALSGNRIATFVSGSVDLGNASSNYTVSTGEVSIDGGSHSVTLKLADEFGNPVTGQAALLVAATTDALGSGSVSAVTETATAGTYTASISSSIAGDKTVTATFDGNQVTLVGNNVASFTSGGVDLGNAGTKYSVSSGDQTVGTGSHTVTVTLSDAEGNAVPGQAAALTASTADSLGTGGISAFVETSTAGTYTAMVTSTIAGGKVITATLGAGSITLDGNDTAAFVSDEVDLANAATSYSVSTGEVSVAGGSHSVTVILADQFGNPVSGQVAKLNASTADSLGTGTITGFVETATAGTYAATITSSSAGDKTVTARFDGDDVTLDGNDVATFISGGVDLGNAGTAFTVSTGDKVVGSTPHSIEVTLSDADGNPVPGQAAGLSATAVGSLGTGVISAFTETATAGTYSATIGSTIAGEKTVTVNFGAGKVTKAGNDVANFIAAGVDLSNAATSYSVSTGDESIDGGSHTATVTLADAYGNPVSGAASLILAATTDGLGSGAISAFTESATAGTYTASVTSSIAGSKAVTATFEGLDVSLDGNGSAAFVAGDVDLGNAGTAYSVSTGDQTVGTGEHTVTVTLADAEGNPVGGKAGKLSASSTDSLGTGTIGSFTESATAGTYTAVVTSTVAGAKAIMVEFDADQVTLDGNDVASFVAAGVDLSNASTNYSVSSGDQTVVSGSHTVTVKLADEFGNPVSGQSALIASATAADLGTGSVSDVSETGAAGTYTATVTSSVAGAKALTATFDGNPVTLNGNGVATFVAGSVDLGNPATNYSVSTGDQPVATGTHTITVALQDAVGNPVLGQAALLEATTTDALGTGTVSSFTEVGQSGIYKATVTSTIAGGKNIAVTLDGADVTLAGNGAASFTAGSVDLDNGATVYSVSTGNQPVGSGTHTVTVALADEFGNPVSGQDSLLAPATTGDLGTGSFGAFVESATAGTYTATVTSSVSGAKPVTVTFDGDAVTLAGNNLANFVSGGVDLGNPASNYTVSTGDVSIDGGSHSVTVTLADEFGNAVGGKAAQLLAATADSLGSGSIAAFTESATAGTYTATVTSSVAGGKTIAATFDGDPITLAGNDVASFIAGGVDLGNAGTKYSVSTGDETVGTGSHTVTVQLSDAEGNPVPGQAGTLTASTTDALGTGSITAFTESTTAGTYTATITSTIAGGKDVVVALGAGSITLDGNKTATFVAASVDLGNAATSYSVSTGEQTVGTGSHTATVTLADEFGNPVSDQAAALTASTADALGTGVVSGFVESATAGTYTASITSTVAGAKTIAVALGSDDVTLDGNDVATFVSAGVDLGNSATSYSVSSGDASVDGGSHSVTVLLADEFGNPVSGQAALVAASTPDALGSGSISAFAETVAGTYVATVTSSVSGGKTIAATFDGDDVTLDGNDTATFIAGGVDTGNAGTAYSVSIGDETVGTGSHTVTVLLADADGNPVPGQAAGLTASTTDDLGTGSISSFTESTTAGTYTATVTSTIAGGKTITATFGGNDVTLDGNDTASFVSAGVDLGNSATTYSVSSGDASVDGGSHSVTVLLADEFGNPVSGQASHVAASTSDALGSGSISAFAETVAGTYVATVTSSVSGGKTIAATFDGDDVTLDGNTVATFIAGGVDTGNAGTAYSVSIGDETVGTGSHTVTVLLADADGNAVPGQAAGLTASTTDDLGTGSISAFTESTTAGTYTATVTSTIAGGKAITATFGGNDVTLDGNDTASFVSAGVDLGNSATSYSVTTGDQTVGTGSHTVTVTLADEFGNPVAGQATGLVAATVAGLGAGSITSFTESTTAGTYTAEITSTLAGAKAITVNLGVGEVTLNGNDTASFVSAGVDVGNASTSYSVTTGEVSVAGGSHTVTAVLADEFGNPVSGQAAELLAATADALGTGSITAFVETATAGTYTATVTSSVAGSKVVAATIAGDSILLNGNGTAVFIAGGVDTGNAGTKYSVSTGDQTVGSGSHTVTVLLADADGNPVPGQAAGIVASTTDDLGTGSISAFTESATAGTYTATVTSTVTGHKNIAATFGGDDVTLDGNDTAAFVSAGVDLGNSATSYSVSTGDETVGTGSHTVTVTLVDEFGNGVPALAGDLTAATAQALGTGSVSAFTETATAGTYTATVTSTVSGNKVLTVTLGSDEVTLDGNDTAAFVSAGVDLGNSATSYSVSTGDQTVGTGSHTVTVTLVDEFGNGVPARAGDLTASTADALGSGALSAFTETATAGTYTATITSTVAGDKTITVALGSDEVTLDGNDMASFVSAGVDLGNSATSYSVSTGDQTVGTGSHTVTVKLADEFANPVSGQSADLSATTLSDLGAGTVTGFVETATAGTYTATVTSTIAGGKTITATFGGNNVTLDGNDVATFVSAGVDLGNSSTTYSVSSGDASVDGGSHSVTVLLADEFGNPVSGQAALVAASTSDALGSGSISAFAETVAGTYVATVTSSVSGGKTIAATFDGDDVTLDGNTVATFIAGGVDTGNAGTKYSVSIGDETVGTGSHTVTVLLADADGNAVPGQAAGLTASTTDDLGTGSISSFTESTTAGTYTATVTSTIAGGKAITATFGGNDVTLDGNDTASFVSAGVDLGNSATSYSVSTGDQTVGTGSHTVTVTLADEFGNPVAGQAAELVSTTADALGTGAISAFTESATAGTYTATVTSTVAGAKAIAATLSGNPVTLAGNSAATFVAGGVDVTNAATQFVVTSGDVSVEGGEHSVTITLADEFGNPVSDEAASLTAATIDGLGTGVITAVTETATAGTYTATVTSSVSGGKTVTARFGAQAITLVGNGVASFVAGGVDLSNSATSYSVSTGNQPVGTGAHTVTVTLADTAGNAVPGQANGLTAATADSIGTGSISAFAETTTAGTYEATITSSVSGGKDVTVTFGGGDVQADGNDVARFTAGAVDPGNGATNFVVTTGDQLVGSGSHTVTVSLADEFGNAVPEQAATLAATTADAIGTGSISGFVETATAGTYEATVTSTVTGGKTIAVTVGGSQVTPAGNTVASFTAGDVDLGNGSTNYGVSLGDVSVIGGSHLVTITLTDEFGNGVPGQAALLVATTGDDLGTGAISAVTETATAGVYEAVVTSSVSGAKTIGVEFDGDAVTLNGNNIASFVAGGVDPSNPGTSFEVSTGDELVGTGSHTVTVTLADANGNPVPGQAAGLTASSIHAIGTGTISAFVETGTAGTYTASISSTVAGVKDLAVKFGAGDVLSVGNHAASFVAGDVDLTNGATGFSVSTGAATVVAETHTVTATLADSFGNPVSGQADALVALTSDDLGAGAIGSFIESATAGTYTATITSSAAGIKVETVTYGGSAVTRGGNNAALFIADVMDPSQTVITAVSPVVANGTDASTVTVTLHDQYGNLITARTPVALHSTIGTLGTVTFDAGTYTAQLRSKIAGTAAVTVDVNGAATGASADVVFLDRTAPEPPVVDVTDGGTVTGCAEPGSTVTIYDANGNEIGSAIAGDDCRFEIVLNPKLEPGTEITVVATDPDGNVSGKVTVRVGLIWMELQAASLEAGQKQVAYGHNFQPGETVSGLLQSTPVDLGTQVADRNGDVTFEFTLPSDIEIGTHTVTLSADYSGSVKKTFQVVATTGLVVTGGDDLAPLGYGILLVLAGGALFLLATKRRREETEQNGAHRA</sequence>
<evidence type="ECO:0000256" key="1">
    <source>
        <dbReference type="ARBA" id="ARBA00010116"/>
    </source>
</evidence>
<accession>A0A7X5R2N9</accession>
<gene>
    <name evidence="4" type="ORF">FHX76_002298</name>
</gene>
<feature type="domain" description="Big-1" evidence="3">
    <location>
        <begin position="1920"/>
        <end position="2017"/>
    </location>
</feature>
<protein>
    <submittedName>
        <fullName evidence="4">Adhesin/invasin</fullName>
    </submittedName>
</protein>
<comment type="caution">
    <text evidence="4">The sequence shown here is derived from an EMBL/GenBank/DDBJ whole genome shotgun (WGS) entry which is preliminary data.</text>
</comment>
<name>A0A7X5R2N9_9MICO</name>
<keyword evidence="2" id="KW-0812">Transmembrane</keyword>
<dbReference type="Gene3D" id="2.60.40.10">
    <property type="entry name" value="Immunoglobulins"/>
    <property type="match status" value="40"/>
</dbReference>
<keyword evidence="2" id="KW-0472">Membrane</keyword>
<dbReference type="SMART" id="SM00710">
    <property type="entry name" value="PbH1"/>
    <property type="match status" value="30"/>
</dbReference>
<feature type="domain" description="Big-1" evidence="3">
    <location>
        <begin position="2341"/>
        <end position="2445"/>
    </location>
</feature>
<feature type="domain" description="Big-1" evidence="3">
    <location>
        <begin position="1278"/>
        <end position="1375"/>
    </location>
</feature>
<organism evidence="4 5">
    <name type="scientific">Lysinibacter cavernae</name>
    <dbReference type="NCBI Taxonomy" id="1640652"/>
    <lineage>
        <taxon>Bacteria</taxon>
        <taxon>Bacillati</taxon>
        <taxon>Actinomycetota</taxon>
        <taxon>Actinomycetes</taxon>
        <taxon>Micrococcales</taxon>
        <taxon>Microbacteriaceae</taxon>
        <taxon>Lysinibacter</taxon>
    </lineage>
</organism>
<feature type="domain" description="Big-1" evidence="3">
    <location>
        <begin position="1171"/>
        <end position="1268"/>
    </location>
</feature>
<evidence type="ECO:0000256" key="2">
    <source>
        <dbReference type="SAM" id="Phobius"/>
    </source>
</evidence>
<feature type="domain" description="Big-1" evidence="3">
    <location>
        <begin position="934"/>
        <end position="1046"/>
    </location>
</feature>
<dbReference type="EMBL" id="JAAMOX010000002">
    <property type="protein sequence ID" value="NIH54402.1"/>
    <property type="molecule type" value="Genomic_DNA"/>
</dbReference>
<dbReference type="PANTHER" id="PTHR39576">
    <property type="entry name" value="ATTACHING AND EFFACING PROTEIN HOMOLOG-RELATED-RELATED"/>
    <property type="match status" value="1"/>
</dbReference>
<dbReference type="PROSITE" id="PS51127">
    <property type="entry name" value="BIG1"/>
    <property type="match status" value="19"/>
</dbReference>
<evidence type="ECO:0000313" key="5">
    <source>
        <dbReference type="Proteomes" id="UP000541033"/>
    </source>
</evidence>
<dbReference type="SMART" id="SM00634">
    <property type="entry name" value="BID_1"/>
    <property type="match status" value="30"/>
</dbReference>
<feature type="domain" description="Big-1" evidence="3">
    <location>
        <begin position="5018"/>
        <end position="5106"/>
    </location>
</feature>
<feature type="domain" description="Big-1" evidence="3">
    <location>
        <begin position="4378"/>
        <end position="4467"/>
    </location>
</feature>
<feature type="domain" description="Big-1" evidence="3">
    <location>
        <begin position="1492"/>
        <end position="1589"/>
    </location>
</feature>
<dbReference type="RefSeq" id="WP_167150785.1">
    <property type="nucleotide sequence ID" value="NZ_JAAMOX010000002.1"/>
</dbReference>
<dbReference type="InterPro" id="IPR008964">
    <property type="entry name" value="Invasin/intimin_cell_adhesion"/>
</dbReference>
<evidence type="ECO:0000313" key="4">
    <source>
        <dbReference type="EMBL" id="NIH54402.1"/>
    </source>
</evidence>
<dbReference type="PANTHER" id="PTHR39576:SF1">
    <property type="entry name" value="INVASIN"/>
    <property type="match status" value="1"/>
</dbReference>
<feature type="domain" description="Big-1" evidence="3">
    <location>
        <begin position="1813"/>
        <end position="1910"/>
    </location>
</feature>
<keyword evidence="5" id="KW-1185">Reference proteome</keyword>
<dbReference type="Proteomes" id="UP000541033">
    <property type="component" value="Unassembled WGS sequence"/>
</dbReference>
<feature type="transmembrane region" description="Helical" evidence="2">
    <location>
        <begin position="5291"/>
        <end position="5308"/>
    </location>
</feature>
<feature type="domain" description="Big-1" evidence="3">
    <location>
        <begin position="2776"/>
        <end position="2873"/>
    </location>
</feature>
<proteinExistence type="inferred from homology"/>
<feature type="domain" description="Big-1" evidence="3">
    <location>
        <begin position="4806"/>
        <end position="4903"/>
    </location>
</feature>
<keyword evidence="2" id="KW-1133">Transmembrane helix</keyword>
<dbReference type="SUPFAM" id="SSF49373">
    <property type="entry name" value="Invasin/intimin cell-adhesion fragments"/>
    <property type="match status" value="39"/>
</dbReference>
<dbReference type="PROSITE" id="PS50194">
    <property type="entry name" value="FILAMIN_REPEAT"/>
    <property type="match status" value="1"/>
</dbReference>
<dbReference type="InterPro" id="IPR003344">
    <property type="entry name" value="Big_1_dom"/>
</dbReference>
<dbReference type="Pfam" id="PF09134">
    <property type="entry name" value="Invasin_D3"/>
    <property type="match status" value="3"/>
</dbReference>
<feature type="domain" description="Big-1" evidence="3">
    <location>
        <begin position="3310"/>
        <end position="3406"/>
    </location>
</feature>
<dbReference type="GO" id="GO:0009279">
    <property type="term" value="C:cell outer membrane"/>
    <property type="evidence" value="ECO:0007669"/>
    <property type="project" value="TreeGrafter"/>
</dbReference>
<dbReference type="InterPro" id="IPR017868">
    <property type="entry name" value="Filamin/ABP280_repeat-like"/>
</dbReference>
<evidence type="ECO:0000259" key="3">
    <source>
        <dbReference type="PROSITE" id="PS51127"/>
    </source>
</evidence>
<comment type="similarity">
    <text evidence="1">Belongs to the intimin/invasin family.</text>
</comment>
<dbReference type="InterPro" id="IPR013783">
    <property type="entry name" value="Ig-like_fold"/>
</dbReference>
<feature type="domain" description="Big-1" evidence="3">
    <location>
        <begin position="4271"/>
        <end position="4368"/>
    </location>
</feature>